<dbReference type="EMBL" id="JAENHM010000030">
    <property type="protein sequence ID" value="MBK1837866.1"/>
    <property type="molecule type" value="Genomic_DNA"/>
</dbReference>
<reference evidence="3" key="1">
    <citation type="submission" date="2021-01" db="EMBL/GenBank/DDBJ databases">
        <title>Genome public.</title>
        <authorList>
            <person name="Liu C."/>
            <person name="Sun Q."/>
        </authorList>
    </citation>
    <scope>NUCLEOTIDE SEQUENCE [LARGE SCALE GENOMIC DNA]</scope>
    <source>
        <strain evidence="3">YIM B02556</strain>
    </source>
</reference>
<gene>
    <name evidence="2" type="ORF">JHL17_10615</name>
</gene>
<evidence type="ECO:0000313" key="2">
    <source>
        <dbReference type="EMBL" id="MBK1837866.1"/>
    </source>
</evidence>
<keyword evidence="3" id="KW-1185">Reference proteome</keyword>
<dbReference type="RefSeq" id="WP_200192829.1">
    <property type="nucleotide sequence ID" value="NZ_JAENHM010000030.1"/>
</dbReference>
<organism evidence="2 3">
    <name type="scientific">Azospirillum endophyticum</name>
    <dbReference type="NCBI Taxonomy" id="2800326"/>
    <lineage>
        <taxon>Bacteria</taxon>
        <taxon>Pseudomonadati</taxon>
        <taxon>Pseudomonadota</taxon>
        <taxon>Alphaproteobacteria</taxon>
        <taxon>Rhodospirillales</taxon>
        <taxon>Azospirillaceae</taxon>
        <taxon>Azospirillum</taxon>
    </lineage>
</organism>
<evidence type="ECO:0000313" key="3">
    <source>
        <dbReference type="Proteomes" id="UP000652760"/>
    </source>
</evidence>
<sequence>MPLLPVIRDFAAEASDPRFYAMLGGGWSLAVADVTGSTRLAGEGRHRDVNFVAAGVVAVLSDAVRVGQEPAACQFGGAGAIAAVPPGREEAARAALSALAHWSAEVMDVPLRVGLVPVQALLDQGLEVMAALHDVGNGNSFGLFLGAGVAAADAWVKEDARWHMAPRPGPLPGLESVSCRWNPVPPRRGTVLCVIVDAVDPGAAGLRDLGGVQRAIEAIVPTAGAAPLGIGERLEARWPPAWRALLMEARGGRDGDAGGWATRIRRVGRAMAGSGLLVLLLKLGWRLGGFDPQRYRRRMAERTDFRKSAGGPRLVLDVTAGEADAIESLLADVAETGSIHYGTARADATTVTCLVGDVTADRHVHFVDGAGLGFWRASVMLKAMKARQGHSQGDGRMGRTARGLEAAAPSG</sequence>
<comment type="caution">
    <text evidence="2">The sequence shown here is derived from an EMBL/GenBank/DDBJ whole genome shotgun (WGS) entry which is preliminary data.</text>
</comment>
<name>A0ABS1F377_9PROT</name>
<protein>
    <submittedName>
        <fullName evidence="2">DUF3095 family protein</fullName>
    </submittedName>
</protein>
<feature type="region of interest" description="Disordered" evidence="1">
    <location>
        <begin position="387"/>
        <end position="411"/>
    </location>
</feature>
<accession>A0ABS1F377</accession>
<evidence type="ECO:0000256" key="1">
    <source>
        <dbReference type="SAM" id="MobiDB-lite"/>
    </source>
</evidence>
<proteinExistence type="predicted"/>
<dbReference type="InterPro" id="IPR021445">
    <property type="entry name" value="DUF3095"/>
</dbReference>
<dbReference type="Pfam" id="PF11294">
    <property type="entry name" value="DUF3095"/>
    <property type="match status" value="1"/>
</dbReference>
<dbReference type="Proteomes" id="UP000652760">
    <property type="component" value="Unassembled WGS sequence"/>
</dbReference>